<evidence type="ECO:0000256" key="4">
    <source>
        <dbReference type="ARBA" id="ARBA00022691"/>
    </source>
</evidence>
<protein>
    <recommendedName>
        <fullName evidence="5">Trans-aconitate 2-methyltransferase</fullName>
        <ecNumber evidence="5">2.1.1.144</ecNumber>
    </recommendedName>
</protein>
<feature type="domain" description="Methyltransferase" evidence="6">
    <location>
        <begin position="38"/>
        <end position="114"/>
    </location>
</feature>
<evidence type="ECO:0000256" key="5">
    <source>
        <dbReference type="HAMAP-Rule" id="MF_00560"/>
    </source>
</evidence>
<evidence type="ECO:0000313" key="8">
    <source>
        <dbReference type="Proteomes" id="UP000182130"/>
    </source>
</evidence>
<comment type="catalytic activity">
    <reaction evidence="5">
        <text>trans-aconitate + S-adenosyl-L-methionine = (E)-3-(methoxycarbonyl)pent-2-enedioate + S-adenosyl-L-homocysteine</text>
        <dbReference type="Rhea" id="RHEA:14969"/>
        <dbReference type="ChEBI" id="CHEBI:15708"/>
        <dbReference type="ChEBI" id="CHEBI:57470"/>
        <dbReference type="ChEBI" id="CHEBI:57856"/>
        <dbReference type="ChEBI" id="CHEBI:59789"/>
        <dbReference type="EC" id="2.1.1.144"/>
    </reaction>
</comment>
<dbReference type="EC" id="2.1.1.144" evidence="5"/>
<evidence type="ECO:0000256" key="2">
    <source>
        <dbReference type="ARBA" id="ARBA00022603"/>
    </source>
</evidence>
<comment type="subcellular location">
    <subcellularLocation>
        <location evidence="5">Cytoplasm</location>
    </subcellularLocation>
</comment>
<evidence type="ECO:0000256" key="3">
    <source>
        <dbReference type="ARBA" id="ARBA00022679"/>
    </source>
</evidence>
<evidence type="ECO:0000256" key="1">
    <source>
        <dbReference type="ARBA" id="ARBA00022490"/>
    </source>
</evidence>
<keyword evidence="8" id="KW-1185">Reference proteome</keyword>
<dbReference type="GO" id="GO:0032259">
    <property type="term" value="P:methylation"/>
    <property type="evidence" value="ECO:0007669"/>
    <property type="project" value="UniProtKB-KW"/>
</dbReference>
<name>A0A1G8TDT1_9MICC</name>
<keyword evidence="2 5" id="KW-0489">Methyltransferase</keyword>
<gene>
    <name evidence="5" type="primary">tam</name>
    <name evidence="7" type="ORF">SAMN05216555_11075</name>
</gene>
<dbReference type="AlphaFoldDB" id="A0A1G8TDT1"/>
<dbReference type="CDD" id="cd02440">
    <property type="entry name" value="AdoMet_MTases"/>
    <property type="match status" value="1"/>
</dbReference>
<evidence type="ECO:0000313" key="7">
    <source>
        <dbReference type="EMBL" id="SDJ39593.1"/>
    </source>
</evidence>
<dbReference type="Gene3D" id="1.10.150.290">
    <property type="entry name" value="S-adenosyl-L-methionine-dependent methyltransferases"/>
    <property type="match status" value="1"/>
</dbReference>
<sequence>MAAAMTWDPGKYVQFGDYRDRPFFDLTARIAADSPRQVVDLGCGPGNLTATLAGRWPQARVLGLDSSPDMLARAAPLATETPGLSFAAADIRDWMPGPACDVVVSNAALQWVPGHLELLPDWLDALPAGAWFALQVPGNFGAPSHVLMRGLADSAEWSGRLAGVLRHDDAVAEAADYLTVMLDAGWTADAWETSYQQLLPGPDPVLEWVRGTGLRPVLAALPPVDAARFEQQYAALLREAYPAGRHGTVLPFRRIFAVGHKPPAH</sequence>
<evidence type="ECO:0000259" key="6">
    <source>
        <dbReference type="Pfam" id="PF13649"/>
    </source>
</evidence>
<dbReference type="InterPro" id="IPR023506">
    <property type="entry name" value="Trans-aconitate_MeTrfase"/>
</dbReference>
<dbReference type="NCBIfam" id="NF010703">
    <property type="entry name" value="PRK14103.1"/>
    <property type="match status" value="1"/>
</dbReference>
<keyword evidence="3 5" id="KW-0808">Transferase</keyword>
<dbReference type="PANTHER" id="PTHR43861:SF1">
    <property type="entry name" value="TRANS-ACONITATE 2-METHYLTRANSFERASE"/>
    <property type="match status" value="1"/>
</dbReference>
<dbReference type="Gene3D" id="3.40.50.150">
    <property type="entry name" value="Vaccinia Virus protein VP39"/>
    <property type="match status" value="1"/>
</dbReference>
<dbReference type="PANTHER" id="PTHR43861">
    <property type="entry name" value="TRANS-ACONITATE 2-METHYLTRANSFERASE-RELATED"/>
    <property type="match status" value="1"/>
</dbReference>
<comment type="similarity">
    <text evidence="5">Belongs to the methyltransferase superfamily. Tam family.</text>
</comment>
<dbReference type="Pfam" id="PF13649">
    <property type="entry name" value="Methyltransf_25"/>
    <property type="match status" value="1"/>
</dbReference>
<keyword evidence="1 5" id="KW-0963">Cytoplasm</keyword>
<dbReference type="STRING" id="1045773.SAMN05216555_11075"/>
<organism evidence="7 8">
    <name type="scientific">Arthrobacter cupressi</name>
    <dbReference type="NCBI Taxonomy" id="1045773"/>
    <lineage>
        <taxon>Bacteria</taxon>
        <taxon>Bacillati</taxon>
        <taxon>Actinomycetota</taxon>
        <taxon>Actinomycetes</taxon>
        <taxon>Micrococcales</taxon>
        <taxon>Micrococcaceae</taxon>
        <taxon>Arthrobacter</taxon>
    </lineage>
</organism>
<dbReference type="InterPro" id="IPR023149">
    <property type="entry name" value="Trans_acon_MeTrfase_C"/>
</dbReference>
<dbReference type="InterPro" id="IPR041698">
    <property type="entry name" value="Methyltransf_25"/>
</dbReference>
<keyword evidence="4 5" id="KW-0949">S-adenosyl-L-methionine</keyword>
<dbReference type="EMBL" id="FNEI01000010">
    <property type="protein sequence ID" value="SDJ39593.1"/>
    <property type="molecule type" value="Genomic_DNA"/>
</dbReference>
<reference evidence="8" key="1">
    <citation type="submission" date="2016-10" db="EMBL/GenBank/DDBJ databases">
        <authorList>
            <person name="Varghese N."/>
            <person name="Submissions S."/>
        </authorList>
    </citation>
    <scope>NUCLEOTIDE SEQUENCE [LARGE SCALE GENOMIC DNA]</scope>
    <source>
        <strain evidence="8">CGMCC 1.10783</strain>
    </source>
</reference>
<dbReference type="Proteomes" id="UP000182130">
    <property type="component" value="Unassembled WGS sequence"/>
</dbReference>
<accession>A0A1G8TDT1</accession>
<dbReference type="GO" id="GO:0030798">
    <property type="term" value="F:trans-aconitate 2-methyltransferase activity"/>
    <property type="evidence" value="ECO:0007669"/>
    <property type="project" value="UniProtKB-UniRule"/>
</dbReference>
<dbReference type="InterPro" id="IPR029063">
    <property type="entry name" value="SAM-dependent_MTases_sf"/>
</dbReference>
<proteinExistence type="inferred from homology"/>
<dbReference type="HAMAP" id="MF_00560">
    <property type="entry name" value="Tran_acon_Me_trans"/>
    <property type="match status" value="1"/>
</dbReference>
<dbReference type="SUPFAM" id="SSF53335">
    <property type="entry name" value="S-adenosyl-L-methionine-dependent methyltransferases"/>
    <property type="match status" value="1"/>
</dbReference>
<comment type="function">
    <text evidence="5">Catalyzes the S-adenosylmethionine monomethyl esterification of trans-aconitate.</text>
</comment>
<dbReference type="GO" id="GO:0005737">
    <property type="term" value="C:cytoplasm"/>
    <property type="evidence" value="ECO:0007669"/>
    <property type="project" value="UniProtKB-SubCell"/>
</dbReference>